<dbReference type="EMBL" id="LAZR01006255">
    <property type="protein sequence ID" value="KKM93522.1"/>
    <property type="molecule type" value="Genomic_DNA"/>
</dbReference>
<keyword evidence="2" id="KW-0472">Membrane</keyword>
<feature type="transmembrane region" description="Helical" evidence="2">
    <location>
        <begin position="189"/>
        <end position="212"/>
    </location>
</feature>
<dbReference type="Pfam" id="PF01381">
    <property type="entry name" value="HTH_3"/>
    <property type="match status" value="1"/>
</dbReference>
<dbReference type="InterPro" id="IPR050807">
    <property type="entry name" value="TransReg_Diox_bact_type"/>
</dbReference>
<dbReference type="SUPFAM" id="SSF47413">
    <property type="entry name" value="lambda repressor-like DNA-binding domains"/>
    <property type="match status" value="1"/>
</dbReference>
<dbReference type="InterPro" id="IPR010982">
    <property type="entry name" value="Lambda_DNA-bd_dom_sf"/>
</dbReference>
<keyword evidence="2" id="KW-0812">Transmembrane</keyword>
<organism evidence="4">
    <name type="scientific">marine sediment metagenome</name>
    <dbReference type="NCBI Taxonomy" id="412755"/>
    <lineage>
        <taxon>unclassified sequences</taxon>
        <taxon>metagenomes</taxon>
        <taxon>ecological metagenomes</taxon>
    </lineage>
</organism>
<dbReference type="GO" id="GO:0005829">
    <property type="term" value="C:cytosol"/>
    <property type="evidence" value="ECO:0007669"/>
    <property type="project" value="TreeGrafter"/>
</dbReference>
<evidence type="ECO:0000256" key="1">
    <source>
        <dbReference type="ARBA" id="ARBA00023125"/>
    </source>
</evidence>
<proteinExistence type="predicted"/>
<dbReference type="Gene3D" id="1.10.260.40">
    <property type="entry name" value="lambda repressor-like DNA-binding domains"/>
    <property type="match status" value="1"/>
</dbReference>
<keyword evidence="1" id="KW-0238">DNA-binding</keyword>
<name>A0A0F9PJQ6_9ZZZZ</name>
<comment type="caution">
    <text evidence="4">The sequence shown here is derived from an EMBL/GenBank/DDBJ whole genome shotgun (WGS) entry which is preliminary data.</text>
</comment>
<gene>
    <name evidence="4" type="ORF">LCGC14_1207540</name>
</gene>
<dbReference type="InterPro" id="IPR001387">
    <property type="entry name" value="Cro/C1-type_HTH"/>
</dbReference>
<dbReference type="AlphaFoldDB" id="A0A0F9PJQ6"/>
<protein>
    <recommendedName>
        <fullName evidence="3">HTH cro/C1-type domain-containing protein</fullName>
    </recommendedName>
</protein>
<feature type="domain" description="HTH cro/C1-type" evidence="3">
    <location>
        <begin position="10"/>
        <end position="64"/>
    </location>
</feature>
<dbReference type="PROSITE" id="PS50943">
    <property type="entry name" value="HTH_CROC1"/>
    <property type="match status" value="1"/>
</dbReference>
<evidence type="ECO:0000313" key="4">
    <source>
        <dbReference type="EMBL" id="KKM93522.1"/>
    </source>
</evidence>
<feature type="transmembrane region" description="Helical" evidence="2">
    <location>
        <begin position="77"/>
        <end position="94"/>
    </location>
</feature>
<dbReference type="PANTHER" id="PTHR46797">
    <property type="entry name" value="HTH-TYPE TRANSCRIPTIONAL REGULATOR"/>
    <property type="match status" value="1"/>
</dbReference>
<dbReference type="GO" id="GO:0003700">
    <property type="term" value="F:DNA-binding transcription factor activity"/>
    <property type="evidence" value="ECO:0007669"/>
    <property type="project" value="TreeGrafter"/>
</dbReference>
<feature type="transmembrane region" description="Helical" evidence="2">
    <location>
        <begin position="243"/>
        <end position="264"/>
    </location>
</feature>
<dbReference type="GO" id="GO:0003677">
    <property type="term" value="F:DNA binding"/>
    <property type="evidence" value="ECO:0007669"/>
    <property type="project" value="UniProtKB-KW"/>
</dbReference>
<sequence>MKQPELGNRISELRKAKGLTQEELVERCNISVRTIQRIETGEVNPRSYTVKTILSALESDFDQLHAESSFSGNVPKILTFAWVAGTAYFVLGLLEGPMDMSRAVSGSQIPRETVSEFFPMMTFGPVFYIIVKVLVLIAYTMFLRGFTSIGTYLGNPLLTMVSRIMIMTMAFVVGFDILSFYFMELDGPFVQMAIALSLGALGIVFGITLIALRSKLGAIGTFAGAIEVMAGILLLSLQPFGLIVQIPAVILEIVLVYQVSRAVAEGSDIALGR</sequence>
<dbReference type="SMART" id="SM00530">
    <property type="entry name" value="HTH_XRE"/>
    <property type="match status" value="1"/>
</dbReference>
<accession>A0A0F9PJQ6</accession>
<keyword evidence="2" id="KW-1133">Transmembrane helix</keyword>
<dbReference type="CDD" id="cd00093">
    <property type="entry name" value="HTH_XRE"/>
    <property type="match status" value="1"/>
</dbReference>
<dbReference type="PANTHER" id="PTHR46797:SF1">
    <property type="entry name" value="METHYLPHOSPHONATE SYNTHASE"/>
    <property type="match status" value="1"/>
</dbReference>
<feature type="transmembrane region" description="Helical" evidence="2">
    <location>
        <begin position="125"/>
        <end position="143"/>
    </location>
</feature>
<evidence type="ECO:0000259" key="3">
    <source>
        <dbReference type="PROSITE" id="PS50943"/>
    </source>
</evidence>
<feature type="transmembrane region" description="Helical" evidence="2">
    <location>
        <begin position="219"/>
        <end position="237"/>
    </location>
</feature>
<evidence type="ECO:0000256" key="2">
    <source>
        <dbReference type="SAM" id="Phobius"/>
    </source>
</evidence>
<reference evidence="4" key="1">
    <citation type="journal article" date="2015" name="Nature">
        <title>Complex archaea that bridge the gap between prokaryotes and eukaryotes.</title>
        <authorList>
            <person name="Spang A."/>
            <person name="Saw J.H."/>
            <person name="Jorgensen S.L."/>
            <person name="Zaremba-Niedzwiedzka K."/>
            <person name="Martijn J."/>
            <person name="Lind A.E."/>
            <person name="van Eijk R."/>
            <person name="Schleper C."/>
            <person name="Guy L."/>
            <person name="Ettema T.J."/>
        </authorList>
    </citation>
    <scope>NUCLEOTIDE SEQUENCE</scope>
</reference>